<feature type="compositionally biased region" description="Polar residues" evidence="2">
    <location>
        <begin position="1359"/>
        <end position="1373"/>
    </location>
</feature>
<keyword evidence="1" id="KW-0131">Cell cycle</keyword>
<dbReference type="GO" id="GO:1990414">
    <property type="term" value="P:replication-born double-strand break repair via sister chromatid exchange"/>
    <property type="evidence" value="ECO:0007669"/>
    <property type="project" value="TreeGrafter"/>
</dbReference>
<reference evidence="4" key="1">
    <citation type="submission" date="2021-05" db="EMBL/GenBank/DDBJ databases">
        <authorList>
            <person name="Alioto T."/>
            <person name="Alioto T."/>
            <person name="Gomez Garrido J."/>
        </authorList>
    </citation>
    <scope>NUCLEOTIDE SEQUENCE</scope>
</reference>
<feature type="compositionally biased region" description="Basic and acidic residues" evidence="2">
    <location>
        <begin position="1770"/>
        <end position="1784"/>
    </location>
</feature>
<feature type="compositionally biased region" description="Acidic residues" evidence="2">
    <location>
        <begin position="1740"/>
        <end position="1749"/>
    </location>
</feature>
<dbReference type="Pfam" id="PF12830">
    <property type="entry name" value="Nipped-B_C"/>
    <property type="match status" value="1"/>
</dbReference>
<dbReference type="InterPro" id="IPR024986">
    <property type="entry name" value="Nipped-B_C"/>
</dbReference>
<dbReference type="InterPro" id="IPR033031">
    <property type="entry name" value="Scc2/Nipped-B"/>
</dbReference>
<dbReference type="GO" id="GO:0061775">
    <property type="term" value="F:cohesin loader activity"/>
    <property type="evidence" value="ECO:0007669"/>
    <property type="project" value="InterPro"/>
</dbReference>
<dbReference type="PANTHER" id="PTHR21704">
    <property type="entry name" value="NIPPED-B-LIKE PROTEIN DELANGIN SCC2-RELATED"/>
    <property type="match status" value="1"/>
</dbReference>
<name>A0A8D9AWP0_9HEMI</name>
<dbReference type="GO" id="GO:0010468">
    <property type="term" value="P:regulation of gene expression"/>
    <property type="evidence" value="ECO:0007669"/>
    <property type="project" value="InterPro"/>
</dbReference>
<feature type="region of interest" description="Disordered" evidence="2">
    <location>
        <begin position="1735"/>
        <end position="1784"/>
    </location>
</feature>
<evidence type="ECO:0000313" key="4">
    <source>
        <dbReference type="EMBL" id="CAG6772487.1"/>
    </source>
</evidence>
<feature type="region of interest" description="Disordered" evidence="2">
    <location>
        <begin position="1525"/>
        <end position="1626"/>
    </location>
</feature>
<dbReference type="GO" id="GO:0034087">
    <property type="term" value="P:establishment of mitotic sister chromatid cohesion"/>
    <property type="evidence" value="ECO:0007669"/>
    <property type="project" value="TreeGrafter"/>
</dbReference>
<organism evidence="4">
    <name type="scientific">Cacopsylla melanoneura</name>
    <dbReference type="NCBI Taxonomy" id="428564"/>
    <lineage>
        <taxon>Eukaryota</taxon>
        <taxon>Metazoa</taxon>
        <taxon>Ecdysozoa</taxon>
        <taxon>Arthropoda</taxon>
        <taxon>Hexapoda</taxon>
        <taxon>Insecta</taxon>
        <taxon>Pterygota</taxon>
        <taxon>Neoptera</taxon>
        <taxon>Paraneoptera</taxon>
        <taxon>Hemiptera</taxon>
        <taxon>Sternorrhyncha</taxon>
        <taxon>Psylloidea</taxon>
        <taxon>Psyllidae</taxon>
        <taxon>Psyllinae</taxon>
        <taxon>Cacopsylla</taxon>
    </lineage>
</organism>
<dbReference type="GO" id="GO:0003682">
    <property type="term" value="F:chromatin binding"/>
    <property type="evidence" value="ECO:0007669"/>
    <property type="project" value="TreeGrafter"/>
</dbReference>
<feature type="region of interest" description="Disordered" evidence="2">
    <location>
        <begin position="1678"/>
        <end position="1717"/>
    </location>
</feature>
<feature type="compositionally biased region" description="Basic residues" evidence="2">
    <location>
        <begin position="1755"/>
        <end position="1769"/>
    </location>
</feature>
<dbReference type="PANTHER" id="PTHR21704:SF18">
    <property type="entry name" value="NIPPED-B-LIKE PROTEIN"/>
    <property type="match status" value="1"/>
</dbReference>
<keyword evidence="1" id="KW-0539">Nucleus</keyword>
<feature type="compositionally biased region" description="Basic and acidic residues" evidence="2">
    <location>
        <begin position="466"/>
        <end position="475"/>
    </location>
</feature>
<feature type="compositionally biased region" description="Basic and acidic residues" evidence="2">
    <location>
        <begin position="1531"/>
        <end position="1626"/>
    </location>
</feature>
<dbReference type="GO" id="GO:0090694">
    <property type="term" value="C:Scc2-Scc4 cohesin loading complex"/>
    <property type="evidence" value="ECO:0007669"/>
    <property type="project" value="TreeGrafter"/>
</dbReference>
<feature type="compositionally biased region" description="Basic and acidic residues" evidence="2">
    <location>
        <begin position="1413"/>
        <end position="1436"/>
    </location>
</feature>
<dbReference type="GO" id="GO:0140588">
    <property type="term" value="P:chromatin looping"/>
    <property type="evidence" value="ECO:0007669"/>
    <property type="project" value="InterPro"/>
</dbReference>
<comment type="similarity">
    <text evidence="1">Belongs to the SCC2/Nipped-B family.</text>
</comment>
<proteinExistence type="inferred from homology"/>
<feature type="region of interest" description="Disordered" evidence="2">
    <location>
        <begin position="1330"/>
        <end position="1454"/>
    </location>
</feature>
<feature type="compositionally biased region" description="Polar residues" evidence="2">
    <location>
        <begin position="1331"/>
        <end position="1351"/>
    </location>
</feature>
<protein>
    <recommendedName>
        <fullName evidence="1">Nipped-B protein</fullName>
    </recommendedName>
</protein>
<evidence type="ECO:0000256" key="2">
    <source>
        <dbReference type="SAM" id="MobiDB-lite"/>
    </source>
</evidence>
<feature type="region of interest" description="Disordered" evidence="2">
    <location>
        <begin position="450"/>
        <end position="478"/>
    </location>
</feature>
<keyword evidence="1" id="KW-0677">Repeat</keyword>
<dbReference type="GO" id="GO:0071169">
    <property type="term" value="P:establishment of protein localization to chromatin"/>
    <property type="evidence" value="ECO:0007669"/>
    <property type="project" value="TreeGrafter"/>
</dbReference>
<comment type="subcellular location">
    <subcellularLocation>
        <location evidence="1">Nucleus</location>
    </subcellularLocation>
</comment>
<evidence type="ECO:0000256" key="1">
    <source>
        <dbReference type="RuleBase" id="RU364107"/>
    </source>
</evidence>
<sequence length="1799" mass="208661">MEFDTSDEEEVSYATFKPYRSEQNNYYDPETRNPVHNQEKLIVEISAHEIQSTENHMALLTSVLKTDHITDAMIEGFELFTLSNMSEKEAINVIVFVINRFQNCRSEDSMIHLKQLMKYLNDVRLLLVILSKKFIAKEFMSLYREQVWKYLKSFLKYLCGLLKLEPSVAITTISRHEKALVHLFTMLARLFQVKKTQNDLRMEFMNYLIHLFFSSTSAAINQAISLVICTTIHKYDWLDIYLYDLFNFDTSDEKVRTVFNFTYQKKKYLVQSTTMLLIQLIDSKIELSMNEDMQTSLRTLFSTCYQIISLALKYNKSVLVSLMKDLNKLFADLTEIPMPGVTVLYYYLLLHIREMIITDVISCSEHGDIIDAYFEMMTQVGNNFKNIEKKTKHLELSSSVIYELLDNVDDSSTQFILMSIMFSTTILANQPLNEEDKAILNYSKINFKESKPTGKSKSRRSGNGKQNDKTSEEPCKTSVLASGKQSDITLCFMFFMNERLNQTILTYCLQSVLTKIKNAQSHAAVARYVKYMSNIQKYCSQSYSLMDERLILYIIHIMYEVTKTCEHKVVQSLAVSIMCDLCSKCDSHYGMFKMSLAHLLRETESSNVFKTLCEFFLCKFQEENKALNLIIEPIDKLDTERNSMTIKYGVIHALLVRLKNPNFKSISLKFFSKLWFEWETQSSKLDHKIEQMIQLVRFNWQDELKLLIKEVFGQTEDMKKTTVLCAKQIVYNVIQNKEYDTIAWDIVDFFCDARSNILVEYFGEICNILKETVTQQDSDKLEILTKIVSAIIENNRTKIDAAKFQEFKKFIVSTQLINVRLDIKVSCYEMMRFFEFEDSLVQKNFSKIYNKTKMSLETLKSNESLTKDKDKYTLSEFYCDAFVLSTWLNNWSKQICKCEELKTVHITLLRYICEFYHRTEAKNDKKLAIKSLGKIHSAFPSMINDTEQSAFYIDILQNGNDDFLTNLVVNNIHAHIKQMMQKVETQGAIERSASSLKCMNQVQLDEITMTANLYLSPILNAYYSTCHPTVRGAIIKVLIENINFGTLVAHQVVGHLIAMLQDSGLDRMNHVYEELEHWNKIDPTLLINHLIEGISNSYKLDRMLTLNDNNNNTVSTENNKTHVESSQYVDISMVRGYTLERDEASPKLGALFELVQKNNVLFLKMLVKLLEKGMRKLNNPGLFVYVVDNLATFPYSSLPQLSAVINELDAIQTTHGAYVLEECNKINDDKISIYRMYLKTIQINLLIRLNTFLWNKYVLPSDLIHNKRHETVKLKIKEKESFVQGTALKSISDLVQKLRSMKITKINKIKTELTVLKEFIVREIVNKQDSENSQESNLNITPQTSITSDQANSDEDMTTETSKNIVGQNNEQVASKPDKTKKQSLEAEHDTISAHKQSNVNDNRIPSKIKRPLSNDEKTTCYQQKDTHEKKTKQVLDEEGETVDENNNMTDPYDHNAEFQEKRSFQALMKSFRDKVKRPIQPHIVEKAKQANIDWMIEQSENQEQHTVIRKSLVRFNADENGDEYISETKITNEPKKTKENAEERDTSEIKKSKEKAEVKETTEPKKTKEKKEERETSEIKKSKEKADVKETTEPKKTNDKAEGMKKTQAKKSKEQPGFEDMKNTMTKINEEAHTSVNDTINDVVNKFQLSNHEENVLKQSKNESNQIIDITIEDVVNNFQDPKNEVGKVLKESKKQKKKKSSERPRSSVKNDAFKSTIDKDKVKKVNLNMKDISYGGYDADEDDDPDFINENRKRTKRQHGQNKKVKLMKKDKEDGKTQRSEGEKVRLNAILDEFIIG</sequence>
<feature type="compositionally biased region" description="Basic and acidic residues" evidence="2">
    <location>
        <begin position="1376"/>
        <end position="1393"/>
    </location>
</feature>
<dbReference type="EMBL" id="HBUF01588214">
    <property type="protein sequence ID" value="CAG6772487.1"/>
    <property type="molecule type" value="Transcribed_RNA"/>
</dbReference>
<evidence type="ECO:0000259" key="3">
    <source>
        <dbReference type="Pfam" id="PF12830"/>
    </source>
</evidence>
<feature type="compositionally biased region" description="Basic and acidic residues" evidence="2">
    <location>
        <begin position="1683"/>
        <end position="1694"/>
    </location>
</feature>
<accession>A0A8D9AWP0</accession>
<feature type="domain" description="Sister chromatid cohesion C-terminal" evidence="3">
    <location>
        <begin position="1011"/>
        <end position="1211"/>
    </location>
</feature>
<feature type="compositionally biased region" description="Polar residues" evidence="2">
    <location>
        <begin position="1394"/>
        <end position="1404"/>
    </location>
</feature>